<name>A0A5B7G8E3_PORTR</name>
<evidence type="ECO:0000313" key="3">
    <source>
        <dbReference type="Proteomes" id="UP000324222"/>
    </source>
</evidence>
<dbReference type="AlphaFoldDB" id="A0A5B7G8E3"/>
<reference evidence="2 3" key="1">
    <citation type="submission" date="2019-05" db="EMBL/GenBank/DDBJ databases">
        <title>Another draft genome of Portunus trituberculatus and its Hox gene families provides insights of decapod evolution.</title>
        <authorList>
            <person name="Jeong J.-H."/>
            <person name="Song I."/>
            <person name="Kim S."/>
            <person name="Choi T."/>
            <person name="Kim D."/>
            <person name="Ryu S."/>
            <person name="Kim W."/>
        </authorList>
    </citation>
    <scope>NUCLEOTIDE SEQUENCE [LARGE SCALE GENOMIC DNA]</scope>
    <source>
        <tissue evidence="2">Muscle</tissue>
    </source>
</reference>
<keyword evidence="1" id="KW-0732">Signal</keyword>
<feature type="chain" id="PRO_5022906018" evidence="1">
    <location>
        <begin position="16"/>
        <end position="296"/>
    </location>
</feature>
<sequence length="296" mass="32826">MRTYIFLLTISSILALDTAHLKPGALTAHLGRVSLVEDVLWVRYPYTALSKIPSRLKEVTEHLNTALGDLLASTSLDPALLDLTHSRLLYLNVSITHALENYYGFDVSNRTKRGLIDGCPSSFLSAAFHSSHVSAVMVEVKSFPASPIVTLHHLARWSSAMFRSSQCSSKRSSQLSMVSLSGLNGRCFFMTMLSGLSEDHRLPPVLRVILPPKDQGNNVILSSFSFVMYSAVYIRCMVNGLAGTDSLPLQYRFGAALAPWVMKEERYEWSSGRVRVGGLRALLPAWLVFIDVFNRS</sequence>
<gene>
    <name evidence="2" type="ORF">E2C01_047625</name>
</gene>
<comment type="caution">
    <text evidence="2">The sequence shown here is derived from an EMBL/GenBank/DDBJ whole genome shotgun (WGS) entry which is preliminary data.</text>
</comment>
<evidence type="ECO:0000256" key="1">
    <source>
        <dbReference type="SAM" id="SignalP"/>
    </source>
</evidence>
<protein>
    <submittedName>
        <fullName evidence="2">Uncharacterized protein</fullName>
    </submittedName>
</protein>
<keyword evidence="3" id="KW-1185">Reference proteome</keyword>
<proteinExistence type="predicted"/>
<organism evidence="2 3">
    <name type="scientific">Portunus trituberculatus</name>
    <name type="common">Swimming crab</name>
    <name type="synonym">Neptunus trituberculatus</name>
    <dbReference type="NCBI Taxonomy" id="210409"/>
    <lineage>
        <taxon>Eukaryota</taxon>
        <taxon>Metazoa</taxon>
        <taxon>Ecdysozoa</taxon>
        <taxon>Arthropoda</taxon>
        <taxon>Crustacea</taxon>
        <taxon>Multicrustacea</taxon>
        <taxon>Malacostraca</taxon>
        <taxon>Eumalacostraca</taxon>
        <taxon>Eucarida</taxon>
        <taxon>Decapoda</taxon>
        <taxon>Pleocyemata</taxon>
        <taxon>Brachyura</taxon>
        <taxon>Eubrachyura</taxon>
        <taxon>Portunoidea</taxon>
        <taxon>Portunidae</taxon>
        <taxon>Portuninae</taxon>
        <taxon>Portunus</taxon>
    </lineage>
</organism>
<feature type="signal peptide" evidence="1">
    <location>
        <begin position="1"/>
        <end position="15"/>
    </location>
</feature>
<dbReference type="EMBL" id="VSRR010011839">
    <property type="protein sequence ID" value="MPC53726.1"/>
    <property type="molecule type" value="Genomic_DNA"/>
</dbReference>
<accession>A0A5B7G8E3</accession>
<evidence type="ECO:0000313" key="2">
    <source>
        <dbReference type="EMBL" id="MPC53726.1"/>
    </source>
</evidence>
<dbReference type="Proteomes" id="UP000324222">
    <property type="component" value="Unassembled WGS sequence"/>
</dbReference>